<evidence type="ECO:0000256" key="1">
    <source>
        <dbReference type="ARBA" id="ARBA00008324"/>
    </source>
</evidence>
<feature type="compositionally biased region" description="Polar residues" evidence="3">
    <location>
        <begin position="9"/>
        <end position="26"/>
    </location>
</feature>
<protein>
    <recommendedName>
        <fullName evidence="4">Thioesterase domain-containing protein</fullName>
    </recommendedName>
</protein>
<dbReference type="AlphaFoldDB" id="A0A0D0C637"/>
<dbReference type="Proteomes" id="UP000053593">
    <property type="component" value="Unassembled WGS sequence"/>
</dbReference>
<proteinExistence type="inferred from homology"/>
<organism evidence="5 6">
    <name type="scientific">Collybiopsis luxurians FD-317 M1</name>
    <dbReference type="NCBI Taxonomy" id="944289"/>
    <lineage>
        <taxon>Eukaryota</taxon>
        <taxon>Fungi</taxon>
        <taxon>Dikarya</taxon>
        <taxon>Basidiomycota</taxon>
        <taxon>Agaricomycotina</taxon>
        <taxon>Agaricomycetes</taxon>
        <taxon>Agaricomycetidae</taxon>
        <taxon>Agaricales</taxon>
        <taxon>Marasmiineae</taxon>
        <taxon>Omphalotaceae</taxon>
        <taxon>Collybiopsis</taxon>
        <taxon>Collybiopsis luxurians</taxon>
    </lineage>
</organism>
<evidence type="ECO:0000256" key="3">
    <source>
        <dbReference type="SAM" id="MobiDB-lite"/>
    </source>
</evidence>
<sequence length="194" mass="20913">MAPSKSESDAGSTALTSTYTHSPINGNASNHVKKLLDDQVHIPSRKPEIPLFASSIMDKMVLTEVSISPNAEEPSRVEAKCVMEIVVFEDMMNLANTVHGGAIAYFIDFCSSLALVALDVTQHGDYSLSVSQAINVVFHSPAALGEKIRIINKSVTSGGRSATGRTEIWNLNHRRLVASGVHIKMLPSKAKTKL</sequence>
<reference evidence="5 6" key="1">
    <citation type="submission" date="2014-04" db="EMBL/GenBank/DDBJ databases">
        <title>Evolutionary Origins and Diversification of the Mycorrhizal Mutualists.</title>
        <authorList>
            <consortium name="DOE Joint Genome Institute"/>
            <consortium name="Mycorrhizal Genomics Consortium"/>
            <person name="Kohler A."/>
            <person name="Kuo A."/>
            <person name="Nagy L.G."/>
            <person name="Floudas D."/>
            <person name="Copeland A."/>
            <person name="Barry K.W."/>
            <person name="Cichocki N."/>
            <person name="Veneault-Fourrey C."/>
            <person name="LaButti K."/>
            <person name="Lindquist E.A."/>
            <person name="Lipzen A."/>
            <person name="Lundell T."/>
            <person name="Morin E."/>
            <person name="Murat C."/>
            <person name="Riley R."/>
            <person name="Ohm R."/>
            <person name="Sun H."/>
            <person name="Tunlid A."/>
            <person name="Henrissat B."/>
            <person name="Grigoriev I.V."/>
            <person name="Hibbett D.S."/>
            <person name="Martin F."/>
        </authorList>
    </citation>
    <scope>NUCLEOTIDE SEQUENCE [LARGE SCALE GENOMIC DNA]</scope>
    <source>
        <strain evidence="5 6">FD-317 M1</strain>
    </source>
</reference>
<dbReference type="GO" id="GO:0047617">
    <property type="term" value="F:fatty acyl-CoA hydrolase activity"/>
    <property type="evidence" value="ECO:0007669"/>
    <property type="project" value="InterPro"/>
</dbReference>
<dbReference type="InterPro" id="IPR039298">
    <property type="entry name" value="ACOT13"/>
</dbReference>
<evidence type="ECO:0000256" key="2">
    <source>
        <dbReference type="ARBA" id="ARBA00022801"/>
    </source>
</evidence>
<evidence type="ECO:0000259" key="4">
    <source>
        <dbReference type="Pfam" id="PF03061"/>
    </source>
</evidence>
<dbReference type="PANTHER" id="PTHR21660">
    <property type="entry name" value="THIOESTERASE SUPERFAMILY MEMBER-RELATED"/>
    <property type="match status" value="1"/>
</dbReference>
<feature type="region of interest" description="Disordered" evidence="3">
    <location>
        <begin position="1"/>
        <end position="26"/>
    </location>
</feature>
<comment type="similarity">
    <text evidence="1">Belongs to the thioesterase PaaI family.</text>
</comment>
<dbReference type="InterPro" id="IPR029069">
    <property type="entry name" value="HotDog_dom_sf"/>
</dbReference>
<feature type="domain" description="Thioesterase" evidence="4">
    <location>
        <begin position="96"/>
        <end position="174"/>
    </location>
</feature>
<dbReference type="PANTHER" id="PTHR21660:SF1">
    <property type="entry name" value="ACYL-COENZYME A THIOESTERASE 13"/>
    <property type="match status" value="1"/>
</dbReference>
<accession>A0A0D0C637</accession>
<dbReference type="HOGENOM" id="CLU_085799_2_0_1"/>
<keyword evidence="2" id="KW-0378">Hydrolase</keyword>
<evidence type="ECO:0000313" key="6">
    <source>
        <dbReference type="Proteomes" id="UP000053593"/>
    </source>
</evidence>
<evidence type="ECO:0000313" key="5">
    <source>
        <dbReference type="EMBL" id="KIK63556.1"/>
    </source>
</evidence>
<keyword evidence="6" id="KW-1185">Reference proteome</keyword>
<dbReference type="InterPro" id="IPR006683">
    <property type="entry name" value="Thioestr_dom"/>
</dbReference>
<dbReference type="OrthoDB" id="2831072at2759"/>
<dbReference type="Gene3D" id="3.10.129.10">
    <property type="entry name" value="Hotdog Thioesterase"/>
    <property type="match status" value="1"/>
</dbReference>
<dbReference type="Pfam" id="PF03061">
    <property type="entry name" value="4HBT"/>
    <property type="match status" value="1"/>
</dbReference>
<dbReference type="EMBL" id="KN834763">
    <property type="protein sequence ID" value="KIK63556.1"/>
    <property type="molecule type" value="Genomic_DNA"/>
</dbReference>
<dbReference type="SUPFAM" id="SSF54637">
    <property type="entry name" value="Thioesterase/thiol ester dehydrase-isomerase"/>
    <property type="match status" value="1"/>
</dbReference>
<dbReference type="CDD" id="cd03443">
    <property type="entry name" value="PaaI_thioesterase"/>
    <property type="match status" value="1"/>
</dbReference>
<gene>
    <name evidence="5" type="ORF">GYMLUDRAFT_40599</name>
</gene>
<name>A0A0D0C637_9AGAR</name>